<organism evidence="2 3">
    <name type="scientific">Nocardia sputorum</name>
    <dbReference type="NCBI Taxonomy" id="2984338"/>
    <lineage>
        <taxon>Bacteria</taxon>
        <taxon>Bacillati</taxon>
        <taxon>Actinomycetota</taxon>
        <taxon>Actinomycetes</taxon>
        <taxon>Mycobacteriales</taxon>
        <taxon>Nocardiaceae</taxon>
        <taxon>Nocardia</taxon>
    </lineage>
</organism>
<evidence type="ECO:0000256" key="1">
    <source>
        <dbReference type="SAM" id="MobiDB-lite"/>
    </source>
</evidence>
<dbReference type="EMBL" id="AP026978">
    <property type="protein sequence ID" value="BDU02534.1"/>
    <property type="molecule type" value="Genomic_DNA"/>
</dbReference>
<feature type="region of interest" description="Disordered" evidence="1">
    <location>
        <begin position="1"/>
        <end position="39"/>
    </location>
</feature>
<dbReference type="Proteomes" id="UP001317870">
    <property type="component" value="Chromosome"/>
</dbReference>
<evidence type="ECO:0000313" key="3">
    <source>
        <dbReference type="Proteomes" id="UP001317870"/>
    </source>
</evidence>
<gene>
    <name evidence="2" type="ORF">IFM12276_55620</name>
</gene>
<feature type="compositionally biased region" description="Acidic residues" evidence="1">
    <location>
        <begin position="11"/>
        <end position="21"/>
    </location>
</feature>
<keyword evidence="3" id="KW-1185">Reference proteome</keyword>
<reference evidence="2 3" key="1">
    <citation type="submission" date="2022-11" db="EMBL/GenBank/DDBJ databases">
        <title>Genome Sequencing of Nocardia sp. ON39_IFM12276 and assembly.</title>
        <authorList>
            <person name="Shimojima M."/>
            <person name="Toyokawa M."/>
            <person name="Uesaka K."/>
        </authorList>
    </citation>
    <scope>NUCLEOTIDE SEQUENCE [LARGE SCALE GENOMIC DNA]</scope>
    <source>
        <strain evidence="2 3">IFM 12276</strain>
    </source>
</reference>
<evidence type="ECO:0000313" key="2">
    <source>
        <dbReference type="EMBL" id="BDU02534.1"/>
    </source>
</evidence>
<accession>A0ABM8D5E4</accession>
<proteinExistence type="predicted"/>
<protein>
    <recommendedName>
        <fullName evidence="4">4Fe-4S Wbl-type domain-containing protein</fullName>
    </recommendedName>
</protein>
<name>A0ABM8D5E4_9NOCA</name>
<evidence type="ECO:0008006" key="4">
    <source>
        <dbReference type="Google" id="ProtNLM"/>
    </source>
</evidence>
<dbReference type="RefSeq" id="WP_281875619.1">
    <property type="nucleotide sequence ID" value="NZ_AP026978.1"/>
</dbReference>
<sequence length="63" mass="7040">MTTRGSWVQDYCDDGNMPEDEEHARGLSKLHQSCEPPCPRKVSAERYLRARGEGSTPDSQASD</sequence>